<evidence type="ECO:0000259" key="9">
    <source>
        <dbReference type="PROSITE" id="PS51918"/>
    </source>
</evidence>
<protein>
    <submittedName>
        <fullName evidence="10">Radical SAM domain protein</fullName>
    </submittedName>
</protein>
<proteinExistence type="predicted"/>
<dbReference type="GO" id="GO:0051539">
    <property type="term" value="F:4 iron, 4 sulfur cluster binding"/>
    <property type="evidence" value="ECO:0007669"/>
    <property type="project" value="UniProtKB-KW"/>
</dbReference>
<keyword evidence="7" id="KW-0411">Iron-sulfur</keyword>
<dbReference type="Gene3D" id="3.80.30.20">
    <property type="entry name" value="tm_1862 like domain"/>
    <property type="match status" value="1"/>
</dbReference>
<dbReference type="Proteomes" id="UP000094056">
    <property type="component" value="Unassembled WGS sequence"/>
</dbReference>
<dbReference type="InterPro" id="IPR051198">
    <property type="entry name" value="BchE-like"/>
</dbReference>
<accession>A0A1E3XD22</accession>
<keyword evidence="5" id="KW-0479">Metal-binding</keyword>
<keyword evidence="3" id="KW-0808">Transferase</keyword>
<dbReference type="InterPro" id="IPR006638">
    <property type="entry name" value="Elp3/MiaA/NifB-like_rSAM"/>
</dbReference>
<evidence type="ECO:0000313" key="10">
    <source>
        <dbReference type="EMBL" id="ODS33526.1"/>
    </source>
</evidence>
<dbReference type="SFLD" id="SFLDS00029">
    <property type="entry name" value="Radical_SAM"/>
    <property type="match status" value="1"/>
</dbReference>
<evidence type="ECO:0000256" key="4">
    <source>
        <dbReference type="ARBA" id="ARBA00022691"/>
    </source>
</evidence>
<keyword evidence="4" id="KW-0949">S-adenosyl-L-methionine</keyword>
<dbReference type="InterPro" id="IPR007197">
    <property type="entry name" value="rSAM"/>
</dbReference>
<gene>
    <name evidence="10" type="ORF">SCARUB_01350</name>
</gene>
<dbReference type="GO" id="GO:0046872">
    <property type="term" value="F:metal ion binding"/>
    <property type="evidence" value="ECO:0007669"/>
    <property type="project" value="UniProtKB-KW"/>
</dbReference>
<evidence type="ECO:0000259" key="8">
    <source>
        <dbReference type="PROSITE" id="PS51332"/>
    </source>
</evidence>
<evidence type="ECO:0000256" key="6">
    <source>
        <dbReference type="ARBA" id="ARBA00023004"/>
    </source>
</evidence>
<dbReference type="CDD" id="cd02068">
    <property type="entry name" value="radical_SAM_B12_BD"/>
    <property type="match status" value="1"/>
</dbReference>
<dbReference type="AlphaFoldDB" id="A0A1E3XD22"/>
<dbReference type="SFLD" id="SFLDG01123">
    <property type="entry name" value="methyltransferase_(Class_B)"/>
    <property type="match status" value="1"/>
</dbReference>
<dbReference type="InterPro" id="IPR036724">
    <property type="entry name" value="Cobalamin-bd_sf"/>
</dbReference>
<keyword evidence="2" id="KW-0489">Methyltransferase</keyword>
<name>A0A1E3XD22_9BACT</name>
<feature type="domain" description="B12-binding" evidence="8">
    <location>
        <begin position="22"/>
        <end position="155"/>
    </location>
</feature>
<dbReference type="Pfam" id="PF02310">
    <property type="entry name" value="B12-binding"/>
    <property type="match status" value="1"/>
</dbReference>
<dbReference type="SMART" id="SM00729">
    <property type="entry name" value="Elp3"/>
    <property type="match status" value="1"/>
</dbReference>
<dbReference type="SUPFAM" id="SSF102114">
    <property type="entry name" value="Radical SAM enzymes"/>
    <property type="match status" value="1"/>
</dbReference>
<evidence type="ECO:0000256" key="5">
    <source>
        <dbReference type="ARBA" id="ARBA00022723"/>
    </source>
</evidence>
<dbReference type="InterPro" id="IPR034466">
    <property type="entry name" value="Methyltransferase_Class_B"/>
</dbReference>
<comment type="cofactor">
    <cofactor evidence="1">
        <name>[4Fe-4S] cluster</name>
        <dbReference type="ChEBI" id="CHEBI:49883"/>
    </cofactor>
</comment>
<evidence type="ECO:0000256" key="1">
    <source>
        <dbReference type="ARBA" id="ARBA00001966"/>
    </source>
</evidence>
<evidence type="ECO:0000256" key="2">
    <source>
        <dbReference type="ARBA" id="ARBA00022603"/>
    </source>
</evidence>
<dbReference type="InterPro" id="IPR006158">
    <property type="entry name" value="Cobalamin-bd"/>
</dbReference>
<dbReference type="PROSITE" id="PS51918">
    <property type="entry name" value="RADICAL_SAM"/>
    <property type="match status" value="1"/>
</dbReference>
<dbReference type="EMBL" id="MAYW01000026">
    <property type="protein sequence ID" value="ODS33526.1"/>
    <property type="molecule type" value="Genomic_DNA"/>
</dbReference>
<dbReference type="CDD" id="cd01335">
    <property type="entry name" value="Radical_SAM"/>
    <property type="match status" value="1"/>
</dbReference>
<dbReference type="Pfam" id="PF04055">
    <property type="entry name" value="Radical_SAM"/>
    <property type="match status" value="1"/>
</dbReference>
<dbReference type="Gene3D" id="3.40.50.280">
    <property type="entry name" value="Cobalamin-binding domain"/>
    <property type="match status" value="1"/>
</dbReference>
<feature type="domain" description="Radical SAM core" evidence="9">
    <location>
        <begin position="201"/>
        <end position="434"/>
    </location>
</feature>
<dbReference type="PROSITE" id="PS51332">
    <property type="entry name" value="B12_BINDING"/>
    <property type="match status" value="1"/>
</dbReference>
<organism evidence="10 11">
    <name type="scientific">Candidatus Scalindua rubra</name>
    <dbReference type="NCBI Taxonomy" id="1872076"/>
    <lineage>
        <taxon>Bacteria</taxon>
        <taxon>Pseudomonadati</taxon>
        <taxon>Planctomycetota</taxon>
        <taxon>Candidatus Brocadiia</taxon>
        <taxon>Candidatus Brocadiales</taxon>
        <taxon>Candidatus Scalinduaceae</taxon>
        <taxon>Candidatus Scalindua</taxon>
    </lineage>
</organism>
<evidence type="ECO:0000313" key="11">
    <source>
        <dbReference type="Proteomes" id="UP000094056"/>
    </source>
</evidence>
<dbReference type="GO" id="GO:0003824">
    <property type="term" value="F:catalytic activity"/>
    <property type="evidence" value="ECO:0007669"/>
    <property type="project" value="InterPro"/>
</dbReference>
<dbReference type="InterPro" id="IPR023404">
    <property type="entry name" value="rSAM_horseshoe"/>
</dbReference>
<dbReference type="PANTHER" id="PTHR43409">
    <property type="entry name" value="ANAEROBIC MAGNESIUM-PROTOPORPHYRIN IX MONOMETHYL ESTER CYCLASE-RELATED"/>
    <property type="match status" value="1"/>
</dbReference>
<dbReference type="PANTHER" id="PTHR43409:SF7">
    <property type="entry name" value="BLL1977 PROTEIN"/>
    <property type="match status" value="1"/>
</dbReference>
<dbReference type="GO" id="GO:0005829">
    <property type="term" value="C:cytosol"/>
    <property type="evidence" value="ECO:0007669"/>
    <property type="project" value="TreeGrafter"/>
</dbReference>
<comment type="caution">
    <text evidence="10">The sequence shown here is derived from an EMBL/GenBank/DDBJ whole genome shotgun (WGS) entry which is preliminary data.</text>
</comment>
<reference evidence="10 11" key="1">
    <citation type="submission" date="2016-07" db="EMBL/GenBank/DDBJ databases">
        <title>Draft genome of Scalindua rubra, obtained from a brine-seawater interface in the Red Sea, sheds light on salt adaptation in anammox bacteria.</title>
        <authorList>
            <person name="Speth D.R."/>
            <person name="Lagkouvardos I."/>
            <person name="Wang Y."/>
            <person name="Qian P.-Y."/>
            <person name="Dutilh B.E."/>
            <person name="Jetten M.S."/>
        </authorList>
    </citation>
    <scope>NUCLEOTIDE SEQUENCE [LARGE SCALE GENOMIC DNA]</scope>
    <source>
        <strain evidence="10">BSI-1</strain>
    </source>
</reference>
<sequence length="457" mass="51885">MFQSKKIILIDPPDMVPDPDKGKHLQQATEMQEVYPPLGLAYIAAVLRKNGIDVEIIDARSCGLTYEKVVGVVKEENVVFVGIYVNTSKIKNSLYLSKRIKEIKPNIMIILGGPHINFEHEEIINNQAVDFCVRGEGEFTALELINTACSNGDLRGVRGITYKREGHVIVNPDRPFVKDLDAISFPARGLLPNPVYGGAWTQGKKFSSMLATRGCPYLCQFCDAPAIWGRNHRRRSVENVLDELEEICRKFEVRYVRFIDDLLVASRDWGIKLCRGIVERGLDKVLVWSCDGRVGIMTEELLKEMKNANCQIIFYGIEFGNQRILDLCKKGFRISQIRETIDMTTRAGISSYGYFMMGYPTETVQTIEDTIALAKDLALNHGMDGAGFSIVTPFPGTGLYQYCKENNLLKITDWSQYSYQLGRGVIRLKDVTDEELSDLYHKAIYEFQFKEQLHQFV</sequence>
<dbReference type="SUPFAM" id="SSF52242">
    <property type="entry name" value="Cobalamin (vitamin B12)-binding domain"/>
    <property type="match status" value="1"/>
</dbReference>
<evidence type="ECO:0000256" key="3">
    <source>
        <dbReference type="ARBA" id="ARBA00022679"/>
    </source>
</evidence>
<dbReference type="GO" id="GO:0031419">
    <property type="term" value="F:cobalamin binding"/>
    <property type="evidence" value="ECO:0007669"/>
    <property type="project" value="InterPro"/>
</dbReference>
<dbReference type="SFLD" id="SFLDG01082">
    <property type="entry name" value="B12-binding_domain_containing"/>
    <property type="match status" value="1"/>
</dbReference>
<evidence type="ECO:0000256" key="7">
    <source>
        <dbReference type="ARBA" id="ARBA00023014"/>
    </source>
</evidence>
<dbReference type="InterPro" id="IPR058240">
    <property type="entry name" value="rSAM_sf"/>
</dbReference>
<keyword evidence="6" id="KW-0408">Iron</keyword>